<dbReference type="Pfam" id="PF08534">
    <property type="entry name" value="Redoxin"/>
    <property type="match status" value="1"/>
</dbReference>
<dbReference type="PANTHER" id="PTHR42852:SF6">
    <property type="entry name" value="THIOL:DISULFIDE INTERCHANGE PROTEIN DSBE"/>
    <property type="match status" value="1"/>
</dbReference>
<feature type="transmembrane region" description="Helical" evidence="6">
    <location>
        <begin position="6"/>
        <end position="24"/>
    </location>
</feature>
<comment type="subcellular location">
    <subcellularLocation>
        <location evidence="1">Cell inner membrane</location>
        <topology evidence="1">Single-pass membrane protein</topology>
        <orientation evidence="1">Periplasmic side</orientation>
    </subcellularLocation>
</comment>
<reference evidence="8 9" key="1">
    <citation type="submission" date="2014-01" db="EMBL/GenBank/DDBJ databases">
        <title>Marinomonas ushuaiensis DSM 15871 Genome Sequencing.</title>
        <authorList>
            <person name="Lai Q."/>
            <person name="Shao Z.S."/>
        </authorList>
    </citation>
    <scope>NUCLEOTIDE SEQUENCE [LARGE SCALE GENOMIC DNA]</scope>
    <source>
        <strain evidence="8 9">DSM 15871</strain>
    </source>
</reference>
<dbReference type="GO" id="GO:0030288">
    <property type="term" value="C:outer membrane-bounded periplasmic space"/>
    <property type="evidence" value="ECO:0007669"/>
    <property type="project" value="InterPro"/>
</dbReference>
<sequence length="171" mass="19349">MTMRKFLLFVPLVIFLILGTFFYLQLGKDTQYMPSALIGKNVPSFKMVSLKTDQVLTQDDLPKQPYLINFWGTWCPACHIEHPFLVELAEQGVTLVGVDYKDEKSLAEQWLAQKGNPYTMILMDELGRFGVDLGVTGAPETFVVNASGQIVYRHQGPINADNWSEIKGYLQ</sequence>
<evidence type="ECO:0000313" key="8">
    <source>
        <dbReference type="EMBL" id="ETX10868.1"/>
    </source>
</evidence>
<dbReference type="InterPro" id="IPR004799">
    <property type="entry name" value="Periplasmic_diS_OxRdtase_DsbE"/>
</dbReference>
<dbReference type="InterPro" id="IPR017937">
    <property type="entry name" value="Thioredoxin_CS"/>
</dbReference>
<evidence type="ECO:0000256" key="6">
    <source>
        <dbReference type="SAM" id="Phobius"/>
    </source>
</evidence>
<dbReference type="NCBIfam" id="TIGR00385">
    <property type="entry name" value="dsbE"/>
    <property type="match status" value="1"/>
</dbReference>
<gene>
    <name evidence="8" type="ORF">MUS1_12890</name>
</gene>
<keyword evidence="4" id="KW-1015">Disulfide bond</keyword>
<dbReference type="GO" id="GO:0017004">
    <property type="term" value="P:cytochrome complex assembly"/>
    <property type="evidence" value="ECO:0007669"/>
    <property type="project" value="UniProtKB-KW"/>
</dbReference>
<dbReference type="eggNOG" id="COG0526">
    <property type="taxonomic scope" value="Bacteria"/>
</dbReference>
<proteinExistence type="inferred from homology"/>
<keyword evidence="6" id="KW-0812">Transmembrane</keyword>
<organism evidence="8 9">
    <name type="scientific">Marinomonas ushuaiensis DSM 15871</name>
    <dbReference type="NCBI Taxonomy" id="1122207"/>
    <lineage>
        <taxon>Bacteria</taxon>
        <taxon>Pseudomonadati</taxon>
        <taxon>Pseudomonadota</taxon>
        <taxon>Gammaproteobacteria</taxon>
        <taxon>Oceanospirillales</taxon>
        <taxon>Oceanospirillaceae</taxon>
        <taxon>Marinomonas</taxon>
    </lineage>
</organism>
<dbReference type="Proteomes" id="UP000054058">
    <property type="component" value="Unassembled WGS sequence"/>
</dbReference>
<evidence type="ECO:0000256" key="5">
    <source>
        <dbReference type="ARBA" id="ARBA00023284"/>
    </source>
</evidence>
<keyword evidence="9" id="KW-1185">Reference proteome</keyword>
<accession>X7E6U3</accession>
<protein>
    <submittedName>
        <fullName evidence="8">Thiol:disulfide interchange protein</fullName>
    </submittedName>
</protein>
<dbReference type="AlphaFoldDB" id="X7E6U3"/>
<dbReference type="Gene3D" id="3.40.30.10">
    <property type="entry name" value="Glutaredoxin"/>
    <property type="match status" value="1"/>
</dbReference>
<evidence type="ECO:0000259" key="7">
    <source>
        <dbReference type="PROSITE" id="PS51352"/>
    </source>
</evidence>
<name>X7E6U3_9GAMM</name>
<evidence type="ECO:0000256" key="2">
    <source>
        <dbReference type="ARBA" id="ARBA00007758"/>
    </source>
</evidence>
<dbReference type="PANTHER" id="PTHR42852">
    <property type="entry name" value="THIOL:DISULFIDE INTERCHANGE PROTEIN DSBE"/>
    <property type="match status" value="1"/>
</dbReference>
<dbReference type="GO" id="GO:0015036">
    <property type="term" value="F:disulfide oxidoreductase activity"/>
    <property type="evidence" value="ECO:0007669"/>
    <property type="project" value="InterPro"/>
</dbReference>
<dbReference type="InterPro" id="IPR036249">
    <property type="entry name" value="Thioredoxin-like_sf"/>
</dbReference>
<dbReference type="CDD" id="cd03010">
    <property type="entry name" value="TlpA_like_DsbE"/>
    <property type="match status" value="1"/>
</dbReference>
<dbReference type="InterPro" id="IPR050553">
    <property type="entry name" value="Thioredoxin_ResA/DsbE_sf"/>
</dbReference>
<dbReference type="PROSITE" id="PS51352">
    <property type="entry name" value="THIOREDOXIN_2"/>
    <property type="match status" value="1"/>
</dbReference>
<keyword evidence="5" id="KW-0676">Redox-active center</keyword>
<dbReference type="EMBL" id="JAMB01000006">
    <property type="protein sequence ID" value="ETX10868.1"/>
    <property type="molecule type" value="Genomic_DNA"/>
</dbReference>
<keyword evidence="6" id="KW-0472">Membrane</keyword>
<evidence type="ECO:0000256" key="3">
    <source>
        <dbReference type="ARBA" id="ARBA00022748"/>
    </source>
</evidence>
<evidence type="ECO:0000256" key="4">
    <source>
        <dbReference type="ARBA" id="ARBA00023157"/>
    </source>
</evidence>
<dbReference type="InterPro" id="IPR013740">
    <property type="entry name" value="Redoxin"/>
</dbReference>
<dbReference type="PATRIC" id="fig|1122207.3.peg.1716"/>
<comment type="caution">
    <text evidence="8">The sequence shown here is derived from an EMBL/GenBank/DDBJ whole genome shotgun (WGS) entry which is preliminary data.</text>
</comment>
<dbReference type="GO" id="GO:0005886">
    <property type="term" value="C:plasma membrane"/>
    <property type="evidence" value="ECO:0007669"/>
    <property type="project" value="UniProtKB-SubCell"/>
</dbReference>
<evidence type="ECO:0000313" key="9">
    <source>
        <dbReference type="Proteomes" id="UP000054058"/>
    </source>
</evidence>
<keyword evidence="6" id="KW-1133">Transmembrane helix</keyword>
<dbReference type="InterPro" id="IPR013766">
    <property type="entry name" value="Thioredoxin_domain"/>
</dbReference>
<dbReference type="PROSITE" id="PS00194">
    <property type="entry name" value="THIOREDOXIN_1"/>
    <property type="match status" value="1"/>
</dbReference>
<dbReference type="SUPFAM" id="SSF52833">
    <property type="entry name" value="Thioredoxin-like"/>
    <property type="match status" value="1"/>
</dbReference>
<keyword evidence="3" id="KW-0201">Cytochrome c-type biogenesis</keyword>
<comment type="similarity">
    <text evidence="2">Belongs to the thioredoxin family. DsbE subfamily.</text>
</comment>
<dbReference type="STRING" id="1122207.MUS1_12890"/>
<feature type="domain" description="Thioredoxin" evidence="7">
    <location>
        <begin position="36"/>
        <end position="171"/>
    </location>
</feature>
<evidence type="ECO:0000256" key="1">
    <source>
        <dbReference type="ARBA" id="ARBA00004383"/>
    </source>
</evidence>